<gene>
    <name evidence="12" type="ORF">OPV22_004668</name>
</gene>
<dbReference type="InterPro" id="IPR024788">
    <property type="entry name" value="Malectin-like_Carb-bd_dom"/>
</dbReference>
<evidence type="ECO:0000256" key="5">
    <source>
        <dbReference type="ARBA" id="ARBA00022741"/>
    </source>
</evidence>
<keyword evidence="9" id="KW-0325">Glycoprotein</keyword>
<keyword evidence="4" id="KW-0732">Signal</keyword>
<dbReference type="PANTHER" id="PTHR34590">
    <property type="entry name" value="OS03G0124300 PROTEIN-RELATED"/>
    <property type="match status" value="1"/>
</dbReference>
<keyword evidence="3 10" id="KW-0812">Transmembrane</keyword>
<evidence type="ECO:0000256" key="9">
    <source>
        <dbReference type="ARBA" id="ARBA00023180"/>
    </source>
</evidence>
<evidence type="ECO:0000256" key="3">
    <source>
        <dbReference type="ARBA" id="ARBA00022692"/>
    </source>
</evidence>
<dbReference type="AlphaFoldDB" id="A0AAV8Q717"/>
<evidence type="ECO:0000256" key="8">
    <source>
        <dbReference type="ARBA" id="ARBA00023136"/>
    </source>
</evidence>
<keyword evidence="2" id="KW-0808">Transferase</keyword>
<proteinExistence type="predicted"/>
<keyword evidence="8 10" id="KW-0472">Membrane</keyword>
<dbReference type="EMBL" id="JAQQAF010000002">
    <property type="protein sequence ID" value="KAJ8503782.1"/>
    <property type="molecule type" value="Genomic_DNA"/>
</dbReference>
<evidence type="ECO:0000313" key="13">
    <source>
        <dbReference type="Proteomes" id="UP001222027"/>
    </source>
</evidence>
<keyword evidence="13" id="KW-1185">Reference proteome</keyword>
<feature type="domain" description="Malectin-like" evidence="11">
    <location>
        <begin position="20"/>
        <end position="378"/>
    </location>
</feature>
<dbReference type="Proteomes" id="UP001222027">
    <property type="component" value="Unassembled WGS sequence"/>
</dbReference>
<protein>
    <recommendedName>
        <fullName evidence="11">Malectin-like domain-containing protein</fullName>
    </recommendedName>
</protein>
<dbReference type="Gene3D" id="2.60.120.430">
    <property type="entry name" value="Galactose-binding lectin"/>
    <property type="match status" value="2"/>
</dbReference>
<dbReference type="Pfam" id="PF12819">
    <property type="entry name" value="Malectin_like"/>
    <property type="match status" value="1"/>
</dbReference>
<dbReference type="PANTHER" id="PTHR34590:SF10">
    <property type="entry name" value="RECEPTOR-LIKE PROTEIN KINASE HERK 1"/>
    <property type="match status" value="1"/>
</dbReference>
<keyword evidence="7 10" id="KW-1133">Transmembrane helix</keyword>
<dbReference type="GO" id="GO:0005524">
    <property type="term" value="F:ATP binding"/>
    <property type="evidence" value="ECO:0007669"/>
    <property type="project" value="UniProtKB-KW"/>
</dbReference>
<keyword evidence="5" id="KW-0547">Nucleotide-binding</keyword>
<dbReference type="FunFam" id="2.60.120.430:FF:000001">
    <property type="entry name" value="Receptor-like protein kinase FERONIA"/>
    <property type="match status" value="1"/>
</dbReference>
<evidence type="ECO:0000256" key="2">
    <source>
        <dbReference type="ARBA" id="ARBA00022679"/>
    </source>
</evidence>
<evidence type="ECO:0000259" key="11">
    <source>
        <dbReference type="Pfam" id="PF12819"/>
    </source>
</evidence>
<feature type="transmembrane region" description="Helical" evidence="10">
    <location>
        <begin position="397"/>
        <end position="421"/>
    </location>
</feature>
<reference evidence="12 13" key="1">
    <citation type="submission" date="2022-12" db="EMBL/GenBank/DDBJ databases">
        <title>Chromosome-scale assembly of the Ensete ventricosum genome.</title>
        <authorList>
            <person name="Dussert Y."/>
            <person name="Stocks J."/>
            <person name="Wendawek A."/>
            <person name="Woldeyes F."/>
            <person name="Nichols R.A."/>
            <person name="Borrell J.S."/>
        </authorList>
    </citation>
    <scope>NUCLEOTIDE SEQUENCE [LARGE SCALE GENOMIC DNA]</scope>
    <source>
        <strain evidence="13">cv. Maze</strain>
        <tissue evidence="12">Seeds</tissue>
    </source>
</reference>
<evidence type="ECO:0000256" key="1">
    <source>
        <dbReference type="ARBA" id="ARBA00004479"/>
    </source>
</evidence>
<dbReference type="GO" id="GO:0016020">
    <property type="term" value="C:membrane"/>
    <property type="evidence" value="ECO:0007669"/>
    <property type="project" value="UniProtKB-SubCell"/>
</dbReference>
<dbReference type="GO" id="GO:0004714">
    <property type="term" value="F:transmembrane receptor protein tyrosine kinase activity"/>
    <property type="evidence" value="ECO:0007669"/>
    <property type="project" value="InterPro"/>
</dbReference>
<evidence type="ECO:0000256" key="6">
    <source>
        <dbReference type="ARBA" id="ARBA00022840"/>
    </source>
</evidence>
<evidence type="ECO:0000256" key="4">
    <source>
        <dbReference type="ARBA" id="ARBA00022729"/>
    </source>
</evidence>
<evidence type="ECO:0000256" key="7">
    <source>
        <dbReference type="ARBA" id="ARBA00022989"/>
    </source>
</evidence>
<name>A0AAV8Q717_ENSVE</name>
<evidence type="ECO:0000313" key="12">
    <source>
        <dbReference type="EMBL" id="KAJ8503782.1"/>
    </source>
</evidence>
<comment type="subcellular location">
    <subcellularLocation>
        <location evidence="1">Membrane</location>
        <topology evidence="1">Single-pass type I membrane protein</topology>
    </subcellularLocation>
</comment>
<comment type="caution">
    <text evidence="12">The sequence shown here is derived from an EMBL/GenBank/DDBJ whole genome shotgun (WGS) entry which is preliminary data.</text>
</comment>
<accession>A0AAV8Q717</accession>
<organism evidence="12 13">
    <name type="scientific">Ensete ventricosum</name>
    <name type="common">Abyssinian banana</name>
    <name type="synonym">Musa ensete</name>
    <dbReference type="NCBI Taxonomy" id="4639"/>
    <lineage>
        <taxon>Eukaryota</taxon>
        <taxon>Viridiplantae</taxon>
        <taxon>Streptophyta</taxon>
        <taxon>Embryophyta</taxon>
        <taxon>Tracheophyta</taxon>
        <taxon>Spermatophyta</taxon>
        <taxon>Magnoliopsida</taxon>
        <taxon>Liliopsida</taxon>
        <taxon>Zingiberales</taxon>
        <taxon>Musaceae</taxon>
        <taxon>Ensete</taxon>
    </lineage>
</organism>
<keyword evidence="6" id="KW-0067">ATP-binding</keyword>
<evidence type="ECO:0000256" key="10">
    <source>
        <dbReference type="SAM" id="Phobius"/>
    </source>
</evidence>
<dbReference type="FunFam" id="2.60.120.430:FF:000005">
    <property type="entry name" value="Putative receptor-like protein kinase"/>
    <property type="match status" value="1"/>
</dbReference>
<dbReference type="InterPro" id="IPR045272">
    <property type="entry name" value="ANXUR1/2-like"/>
</dbReference>
<sequence>MMVAIRCVHCVYTPADNYLIDCGSPTNTSIGDRVFVADVSLSSTLAPPSNNLANTSQNSVPSVPTSYGTALFRDARVFTEPSSYTFQIKAHGRHFVRLYFFPFVSGGYNLAAATFGVSTQDVVLLNDFQPRANATVVKEFSLNITSNTLILRFAPSGSTSLAFVNAIEVVSVPDNLIHDTAKIVDPQGKYWGLSGQALETMYRINMGGPQILPGNDTLWRTWENDQKFLLNADLSRSASFAGKITYMDGNTEEIAPEVVYATVVELAAAAQNTVGANINVTWQFSVDANADYLIRFHFCDIVSGSAGEIVFNVYINSWLASEVDLAQITFNSLATAVFMDYVLKADDASSKLSVSISPSSVINGLPNAILNGLEIMKINGSAGPAVVVVPPGSNKSFGIILGSILGAVAVVVVAIILCVVLRKRKLAKQSSKTWVPFSIDGLTSHSTIADARIAGSIRPESLRKFGETIEKCLADSGVERPSMGDVLWNLEYVLHLQDADPSVSEIDSINRITELSPQVQNINTIFDSAPAPAPAEEVGTSVLNDLTDVSMSKVFSQLIKSEGR</sequence>